<dbReference type="Proteomes" id="UP000887565">
    <property type="component" value="Unplaced"/>
</dbReference>
<reference evidence="2" key="1">
    <citation type="submission" date="2022-11" db="UniProtKB">
        <authorList>
            <consortium name="WormBaseParasite"/>
        </authorList>
    </citation>
    <scope>IDENTIFICATION</scope>
</reference>
<sequence>MQALIDRREKRSSKIISSGCDTFSQSEQILDSRRWFFADSRRWSLTVADSVEISSAAFLDLINLEVN</sequence>
<dbReference type="WBParaSite" id="nRc.2.0.1.t25969-RA">
    <property type="protein sequence ID" value="nRc.2.0.1.t25969-RA"/>
    <property type="gene ID" value="nRc.2.0.1.g25969"/>
</dbReference>
<accession>A0A915JIJ2</accession>
<name>A0A915JIJ2_ROMCU</name>
<dbReference type="AlphaFoldDB" id="A0A915JIJ2"/>
<evidence type="ECO:0000313" key="1">
    <source>
        <dbReference type="Proteomes" id="UP000887565"/>
    </source>
</evidence>
<protein>
    <submittedName>
        <fullName evidence="2">Uncharacterized protein</fullName>
    </submittedName>
</protein>
<evidence type="ECO:0000313" key="2">
    <source>
        <dbReference type="WBParaSite" id="nRc.2.0.1.t25969-RA"/>
    </source>
</evidence>
<keyword evidence="1" id="KW-1185">Reference proteome</keyword>
<organism evidence="1 2">
    <name type="scientific">Romanomermis culicivorax</name>
    <name type="common">Nematode worm</name>
    <dbReference type="NCBI Taxonomy" id="13658"/>
    <lineage>
        <taxon>Eukaryota</taxon>
        <taxon>Metazoa</taxon>
        <taxon>Ecdysozoa</taxon>
        <taxon>Nematoda</taxon>
        <taxon>Enoplea</taxon>
        <taxon>Dorylaimia</taxon>
        <taxon>Mermithida</taxon>
        <taxon>Mermithoidea</taxon>
        <taxon>Mermithidae</taxon>
        <taxon>Romanomermis</taxon>
    </lineage>
</organism>
<proteinExistence type="predicted"/>